<protein>
    <submittedName>
        <fullName evidence="1">Uncharacterized protein</fullName>
    </submittedName>
</protein>
<comment type="caution">
    <text evidence="1">The sequence shown here is derived from an EMBL/GenBank/DDBJ whole genome shotgun (WGS) entry which is preliminary data.</text>
</comment>
<evidence type="ECO:0000313" key="2">
    <source>
        <dbReference type="Proteomes" id="UP000024635"/>
    </source>
</evidence>
<sequence length="115" mass="13478">MDRGRSAVGLCRRCRRSDRRSSPSLLASITWTDSRHCRQHAVVDPDQQQRRQPRRQMLYSFFSRSSLRRDSTLLIEARKSFFPLNITSNSRAGRFLFTTKTQSSEVQQNWVGPME</sequence>
<dbReference type="Proteomes" id="UP000024635">
    <property type="component" value="Unassembled WGS sequence"/>
</dbReference>
<keyword evidence="2" id="KW-1185">Reference proteome</keyword>
<dbReference type="AlphaFoldDB" id="A0A016WI22"/>
<name>A0A016WI22_9BILA</name>
<dbReference type="EMBL" id="JARK01000265">
    <property type="protein sequence ID" value="EYC39266.1"/>
    <property type="molecule type" value="Genomic_DNA"/>
</dbReference>
<reference evidence="2" key="1">
    <citation type="journal article" date="2015" name="Nat. Genet.">
        <title>The genome and transcriptome of the zoonotic hookworm Ancylostoma ceylanicum identify infection-specific gene families.</title>
        <authorList>
            <person name="Schwarz E.M."/>
            <person name="Hu Y."/>
            <person name="Antoshechkin I."/>
            <person name="Miller M.M."/>
            <person name="Sternberg P.W."/>
            <person name="Aroian R.V."/>
        </authorList>
    </citation>
    <scope>NUCLEOTIDE SEQUENCE</scope>
    <source>
        <strain evidence="2">HY135</strain>
    </source>
</reference>
<gene>
    <name evidence="1" type="primary">Acey_s0665.g1323</name>
    <name evidence="1" type="ORF">Y032_0665g1323</name>
</gene>
<accession>A0A016WI22</accession>
<evidence type="ECO:0000313" key="1">
    <source>
        <dbReference type="EMBL" id="EYC39266.1"/>
    </source>
</evidence>
<organism evidence="1 2">
    <name type="scientific">Ancylostoma ceylanicum</name>
    <dbReference type="NCBI Taxonomy" id="53326"/>
    <lineage>
        <taxon>Eukaryota</taxon>
        <taxon>Metazoa</taxon>
        <taxon>Ecdysozoa</taxon>
        <taxon>Nematoda</taxon>
        <taxon>Chromadorea</taxon>
        <taxon>Rhabditida</taxon>
        <taxon>Rhabditina</taxon>
        <taxon>Rhabditomorpha</taxon>
        <taxon>Strongyloidea</taxon>
        <taxon>Ancylostomatidae</taxon>
        <taxon>Ancylostomatinae</taxon>
        <taxon>Ancylostoma</taxon>
    </lineage>
</organism>
<proteinExistence type="predicted"/>